<dbReference type="KEGG" id="est:DN752_22845"/>
<dbReference type="Proteomes" id="UP000248688">
    <property type="component" value="Chromosome"/>
</dbReference>
<gene>
    <name evidence="1" type="ORF">DN752_22845</name>
</gene>
<organism evidence="1 2">
    <name type="scientific">Echinicola strongylocentroti</name>
    <dbReference type="NCBI Taxonomy" id="1795355"/>
    <lineage>
        <taxon>Bacteria</taxon>
        <taxon>Pseudomonadati</taxon>
        <taxon>Bacteroidota</taxon>
        <taxon>Cytophagia</taxon>
        <taxon>Cytophagales</taxon>
        <taxon>Cyclobacteriaceae</taxon>
        <taxon>Echinicola</taxon>
    </lineage>
</organism>
<dbReference type="InterPro" id="IPR027056">
    <property type="entry name" value="Gluconate_2DH_su3"/>
</dbReference>
<proteinExistence type="predicted"/>
<dbReference type="RefSeq" id="WP_112786122.1">
    <property type="nucleotide sequence ID" value="NZ_CP030041.1"/>
</dbReference>
<reference evidence="1 2" key="1">
    <citation type="submission" date="2018-06" db="EMBL/GenBank/DDBJ databases">
        <title>Echinicola strongylocentroti sp. nov., isolated from a sea urchin Strongylocentrotus intermedius.</title>
        <authorList>
            <person name="Bae S.S."/>
        </authorList>
    </citation>
    <scope>NUCLEOTIDE SEQUENCE [LARGE SCALE GENOMIC DNA]</scope>
    <source>
        <strain evidence="1 2">MEBiC08714</strain>
    </source>
</reference>
<evidence type="ECO:0000313" key="2">
    <source>
        <dbReference type="Proteomes" id="UP000248688"/>
    </source>
</evidence>
<dbReference type="OrthoDB" id="6385145at2"/>
<name>A0A2Z4IPQ7_9BACT</name>
<evidence type="ECO:0000313" key="1">
    <source>
        <dbReference type="EMBL" id="AWW32750.1"/>
    </source>
</evidence>
<protein>
    <submittedName>
        <fullName evidence="1">Gluconate 2-dehydrogenase subunit 3 family protein</fullName>
    </submittedName>
</protein>
<keyword evidence="2" id="KW-1185">Reference proteome</keyword>
<dbReference type="Pfam" id="PF13618">
    <property type="entry name" value="Gluconate_2-dh3"/>
    <property type="match status" value="1"/>
</dbReference>
<dbReference type="EMBL" id="CP030041">
    <property type="protein sequence ID" value="AWW32750.1"/>
    <property type="molecule type" value="Genomic_DNA"/>
</dbReference>
<sequence length="183" mass="20166">MERRSAIKNVLAIFGGAMTMSTLAVLEQGCQPVKDNETVGFGEESIRLLTETGDIILPDTEGVPGAGACEVGNIIVKMLNDCYSQADQEEVLSFISYVRDKEQMMDLTRSEREQLIGKIDAEVYGETKNTPSFSAKGYKLIKELTVFGYFSSEIGLTKALDYHMIPGRFDGCIDYHEGDKAQA</sequence>
<dbReference type="AlphaFoldDB" id="A0A2Z4IPQ7"/>
<accession>A0A2Z4IPQ7</accession>